<dbReference type="Gene3D" id="2.60.40.1610">
    <property type="entry name" value="Domain of unknown function DUF1254"/>
    <property type="match status" value="1"/>
</dbReference>
<feature type="domain" description="DUF1254" evidence="2">
    <location>
        <begin position="38"/>
        <end position="174"/>
    </location>
</feature>
<dbReference type="OrthoDB" id="2018906at2759"/>
<name>A0A1Y2C3A7_9FUNG</name>
<dbReference type="EMBL" id="MCGO01000034">
    <property type="protein sequence ID" value="ORY40795.1"/>
    <property type="molecule type" value="Genomic_DNA"/>
</dbReference>
<evidence type="ECO:0000313" key="4">
    <source>
        <dbReference type="Proteomes" id="UP000193642"/>
    </source>
</evidence>
<gene>
    <name evidence="3" type="ORF">BCR33DRAFT_719321</name>
</gene>
<proteinExistence type="predicted"/>
<keyword evidence="4" id="KW-1185">Reference proteome</keyword>
<protein>
    <submittedName>
        <fullName evidence="3">DUF1214-domain-containing protein</fullName>
    </submittedName>
</protein>
<dbReference type="InterPro" id="IPR010679">
    <property type="entry name" value="DUF1254"/>
</dbReference>
<sequence length="463" mass="49866">MSVNMTSVAISAAIWGYPIVQVGFTAASALATAGATLNEWISQEQLSTPTSQAIVTPNYDTLYSQAFIDLTTTGVVVTAPTTVVDRYILFEFMDAYTNVFASTSRRNYPKTNGGGKFLVYGPNSPKVADESGFDAVLQSPTNLVWLLSRTEVKYYFNDTDLAIAHSIYKTFTLTQTVPSSPKKDVSSLIPSDTNASDPLYFWKVLGNLVAFSPPANLSDLAPFAPIGLSASGFNTSQISPQFATILAQVASGTDTQLKQLTLSDPVAAVKTPVSLSVVNNNWLTFPSLGRFGTNYYFRASIAATAIAGNLHEDAVYYNGRLDNTGTVLKGSMSYTIDFPADVPANAFWSVTAYYGANGSLIQNPAGIYAVGAHSPDLVKNSVGFYRLQLQTNKPSQKDVNWLPTPATAEFYLIARFYQPRAEVVNNSWPVPWIVPVAGTGLYSSGGIVQVSLSMVLLFIALLL</sequence>
<dbReference type="InterPro" id="IPR010621">
    <property type="entry name" value="DUF1214"/>
</dbReference>
<evidence type="ECO:0000259" key="2">
    <source>
        <dbReference type="Pfam" id="PF06863"/>
    </source>
</evidence>
<dbReference type="InterPro" id="IPR037049">
    <property type="entry name" value="DUF1214_C_sf"/>
</dbReference>
<feature type="domain" description="DUF1214" evidence="1">
    <location>
        <begin position="314"/>
        <end position="420"/>
    </location>
</feature>
<dbReference type="InterPro" id="IPR037050">
    <property type="entry name" value="DUF1254_sf"/>
</dbReference>
<reference evidence="3 4" key="1">
    <citation type="submission" date="2016-07" db="EMBL/GenBank/DDBJ databases">
        <title>Pervasive Adenine N6-methylation of Active Genes in Fungi.</title>
        <authorList>
            <consortium name="DOE Joint Genome Institute"/>
            <person name="Mondo S.J."/>
            <person name="Dannebaum R.O."/>
            <person name="Kuo R.C."/>
            <person name="Labutti K."/>
            <person name="Haridas S."/>
            <person name="Kuo A."/>
            <person name="Salamov A."/>
            <person name="Ahrendt S.R."/>
            <person name="Lipzen A."/>
            <person name="Sullivan W."/>
            <person name="Andreopoulos W.B."/>
            <person name="Clum A."/>
            <person name="Lindquist E."/>
            <person name="Daum C."/>
            <person name="Ramamoorthy G.K."/>
            <person name="Gryganskyi A."/>
            <person name="Culley D."/>
            <person name="Magnuson J.K."/>
            <person name="James T.Y."/>
            <person name="O'Malley M.A."/>
            <person name="Stajich J.E."/>
            <person name="Spatafora J.W."/>
            <person name="Visel A."/>
            <person name="Grigoriev I.V."/>
        </authorList>
    </citation>
    <scope>NUCLEOTIDE SEQUENCE [LARGE SCALE GENOMIC DNA]</scope>
    <source>
        <strain evidence="3 4">JEL800</strain>
    </source>
</reference>
<evidence type="ECO:0000259" key="1">
    <source>
        <dbReference type="Pfam" id="PF06742"/>
    </source>
</evidence>
<dbReference type="Proteomes" id="UP000193642">
    <property type="component" value="Unassembled WGS sequence"/>
</dbReference>
<dbReference type="Gene3D" id="2.60.120.600">
    <property type="entry name" value="Domain of unknown function DUF1214, C-terminal domain"/>
    <property type="match status" value="1"/>
</dbReference>
<dbReference type="SUPFAM" id="SSF160935">
    <property type="entry name" value="VPA0735-like"/>
    <property type="match status" value="1"/>
</dbReference>
<evidence type="ECO:0000313" key="3">
    <source>
        <dbReference type="EMBL" id="ORY40795.1"/>
    </source>
</evidence>
<accession>A0A1Y2C3A7</accession>
<dbReference type="PANTHER" id="PTHR36509:SF2">
    <property type="entry name" value="BLL3101 PROTEIN"/>
    <property type="match status" value="1"/>
</dbReference>
<dbReference type="PANTHER" id="PTHR36509">
    <property type="entry name" value="BLL3101 PROTEIN"/>
    <property type="match status" value="1"/>
</dbReference>
<organism evidence="3 4">
    <name type="scientific">Rhizoclosmatium globosum</name>
    <dbReference type="NCBI Taxonomy" id="329046"/>
    <lineage>
        <taxon>Eukaryota</taxon>
        <taxon>Fungi</taxon>
        <taxon>Fungi incertae sedis</taxon>
        <taxon>Chytridiomycota</taxon>
        <taxon>Chytridiomycota incertae sedis</taxon>
        <taxon>Chytridiomycetes</taxon>
        <taxon>Chytridiales</taxon>
        <taxon>Chytriomycetaceae</taxon>
        <taxon>Rhizoclosmatium</taxon>
    </lineage>
</organism>
<dbReference type="AlphaFoldDB" id="A0A1Y2C3A7"/>
<dbReference type="Pfam" id="PF06863">
    <property type="entry name" value="DUF1254"/>
    <property type="match status" value="1"/>
</dbReference>
<dbReference type="Pfam" id="PF06742">
    <property type="entry name" value="DUF1214"/>
    <property type="match status" value="1"/>
</dbReference>
<comment type="caution">
    <text evidence="3">The sequence shown here is derived from an EMBL/GenBank/DDBJ whole genome shotgun (WGS) entry which is preliminary data.</text>
</comment>